<protein>
    <submittedName>
        <fullName evidence="3">GerMN domain-containing protein</fullName>
    </submittedName>
</protein>
<keyword evidence="1" id="KW-0732">Signal</keyword>
<name>A0AAP4B9Z3_9FIRM</name>
<organism evidence="3 4">
    <name type="scientific">Fusibacillus kribbianus</name>
    <dbReference type="NCBI Taxonomy" id="3044208"/>
    <lineage>
        <taxon>Bacteria</taxon>
        <taxon>Bacillati</taxon>
        <taxon>Bacillota</taxon>
        <taxon>Clostridia</taxon>
        <taxon>Lachnospirales</taxon>
        <taxon>Lachnospiraceae</taxon>
        <taxon>Fusibacillus</taxon>
    </lineage>
</organism>
<sequence length="321" mass="35451">MKRMKYLVLLLAIVCGLSACGKKENKPVELSEGEYFLYYTNQSLTKLGTEIYQSEKTETDGVVSLAEELVEALRQPPKNMELLSAIPEEVKVTKMQTNDSGQLFVYFNAAYNGMNSIREIMCRAAVVKTLTQIDGVEFVGFYINDQPLTDVANNAITLMSASSFVESSGDSTAELQRVQLTLYFADESGTSLLETERTVVGSAGISKEQLVIEQLLAGPTEEGRYATLPDTATALSVSVRKGICYVNFDSAFLNDALNVNDYIPIYSIVDSLTELPNVNKVQISVEGVSNIRFRDSISLEKPLERNLEYMEKQETGTKSGK</sequence>
<dbReference type="Pfam" id="PF10646">
    <property type="entry name" value="Germane"/>
    <property type="match status" value="2"/>
</dbReference>
<dbReference type="InterPro" id="IPR019606">
    <property type="entry name" value="GerMN"/>
</dbReference>
<feature type="domain" description="GerMN" evidence="2">
    <location>
        <begin position="208"/>
        <end position="294"/>
    </location>
</feature>
<dbReference type="SMART" id="SM00909">
    <property type="entry name" value="Germane"/>
    <property type="match status" value="2"/>
</dbReference>
<proteinExistence type="predicted"/>
<dbReference type="PROSITE" id="PS51257">
    <property type="entry name" value="PROKAR_LIPOPROTEIN"/>
    <property type="match status" value="1"/>
</dbReference>
<feature type="domain" description="GerMN" evidence="2">
    <location>
        <begin position="66"/>
        <end position="152"/>
    </location>
</feature>
<gene>
    <name evidence="3" type="ORF">QJ036_00610</name>
</gene>
<keyword evidence="4" id="KW-1185">Reference proteome</keyword>
<dbReference type="EMBL" id="JASGBQ010000001">
    <property type="protein sequence ID" value="MDI9240978.1"/>
    <property type="molecule type" value="Genomic_DNA"/>
</dbReference>
<reference evidence="3 4" key="1">
    <citation type="submission" date="2023-05" db="EMBL/GenBank/DDBJ databases">
        <title>[ruminococcus] sp. nov., isolated from a pig farm feces dump.</title>
        <authorList>
            <person name="Chang Y.-H."/>
        </authorList>
    </citation>
    <scope>NUCLEOTIDE SEQUENCE [LARGE SCALE GENOMIC DNA]</scope>
    <source>
        <strain evidence="3 4">YH-rum2234</strain>
    </source>
</reference>
<accession>A0AAP4B9Z3</accession>
<dbReference type="RefSeq" id="WP_283229488.1">
    <property type="nucleotide sequence ID" value="NZ_JASGBQ010000001.1"/>
</dbReference>
<feature type="signal peptide" evidence="1">
    <location>
        <begin position="1"/>
        <end position="19"/>
    </location>
</feature>
<evidence type="ECO:0000313" key="4">
    <source>
        <dbReference type="Proteomes" id="UP001300383"/>
    </source>
</evidence>
<evidence type="ECO:0000256" key="1">
    <source>
        <dbReference type="SAM" id="SignalP"/>
    </source>
</evidence>
<dbReference type="AlphaFoldDB" id="A0AAP4B9Z3"/>
<comment type="caution">
    <text evidence="3">The sequence shown here is derived from an EMBL/GenBank/DDBJ whole genome shotgun (WGS) entry which is preliminary data.</text>
</comment>
<evidence type="ECO:0000313" key="3">
    <source>
        <dbReference type="EMBL" id="MDI9240978.1"/>
    </source>
</evidence>
<evidence type="ECO:0000259" key="2">
    <source>
        <dbReference type="SMART" id="SM00909"/>
    </source>
</evidence>
<dbReference type="Proteomes" id="UP001300383">
    <property type="component" value="Unassembled WGS sequence"/>
</dbReference>
<feature type="chain" id="PRO_5042981866" evidence="1">
    <location>
        <begin position="20"/>
        <end position="321"/>
    </location>
</feature>